<dbReference type="PANTHER" id="PTHR13847:SF289">
    <property type="entry name" value="GLYCINE OXIDASE"/>
    <property type="match status" value="1"/>
</dbReference>
<dbReference type="Proteomes" id="UP000199592">
    <property type="component" value="Unassembled WGS sequence"/>
</dbReference>
<dbReference type="STRING" id="1073328.SAMN05216294_0081"/>
<keyword evidence="1" id="KW-0560">Oxidoreductase</keyword>
<sequence>MDYIVVGLGLAGISFCETLEKNGKSFKVITDNSQQASQVAGGLYNPVILKRFTLAWNAQQQIEQTKPFYKHLEEKLGEVFDHELPVLRKFASIEEQNNWFEAADRPGLDHFLSTIIQPNHNPSVEAPFGFGEVKYTGRIDTGTLVNTYKNYLDQKGQLQEESFEYAALEVKENSVVYGSIEAKNIVFACGFGLKQSPYFGYLPLNGTKGELLVIKAPEYKEQNVIKSGVFTIPLENDTYLVGATYKWKDKTNVPTEESKNELLEKLKTFLKCEFEVIDHVAGIRPTVVDRRPLVGRHPEHSNLYVLNGFGSRGVMIAPYASEQLYNYIENGTPLDKEINIERFTKKYYLA</sequence>
<evidence type="ECO:0000256" key="1">
    <source>
        <dbReference type="ARBA" id="ARBA00023002"/>
    </source>
</evidence>
<organism evidence="3 4">
    <name type="scientific">Flagellimonas zhangzhouensis</name>
    <dbReference type="NCBI Taxonomy" id="1073328"/>
    <lineage>
        <taxon>Bacteria</taxon>
        <taxon>Pseudomonadati</taxon>
        <taxon>Bacteroidota</taxon>
        <taxon>Flavobacteriia</taxon>
        <taxon>Flavobacteriales</taxon>
        <taxon>Flavobacteriaceae</taxon>
        <taxon>Flagellimonas</taxon>
    </lineage>
</organism>
<dbReference type="EMBL" id="FNMY01000002">
    <property type="protein sequence ID" value="SDW71441.1"/>
    <property type="molecule type" value="Genomic_DNA"/>
</dbReference>
<dbReference type="GO" id="GO:0016491">
    <property type="term" value="F:oxidoreductase activity"/>
    <property type="evidence" value="ECO:0007669"/>
    <property type="project" value="UniProtKB-KW"/>
</dbReference>
<evidence type="ECO:0000313" key="4">
    <source>
        <dbReference type="Proteomes" id="UP000199592"/>
    </source>
</evidence>
<dbReference type="Gene3D" id="3.30.9.10">
    <property type="entry name" value="D-Amino Acid Oxidase, subunit A, domain 2"/>
    <property type="match status" value="1"/>
</dbReference>
<name>A0A1H2VT50_9FLAO</name>
<dbReference type="Gene3D" id="3.50.50.60">
    <property type="entry name" value="FAD/NAD(P)-binding domain"/>
    <property type="match status" value="1"/>
</dbReference>
<dbReference type="PANTHER" id="PTHR13847">
    <property type="entry name" value="SARCOSINE DEHYDROGENASE-RELATED"/>
    <property type="match status" value="1"/>
</dbReference>
<reference evidence="4" key="1">
    <citation type="submission" date="2016-10" db="EMBL/GenBank/DDBJ databases">
        <authorList>
            <person name="Varghese N."/>
            <person name="Submissions S."/>
        </authorList>
    </citation>
    <scope>NUCLEOTIDE SEQUENCE [LARGE SCALE GENOMIC DNA]</scope>
    <source>
        <strain evidence="4">DSM 25030</strain>
    </source>
</reference>
<dbReference type="InterPro" id="IPR006076">
    <property type="entry name" value="FAD-dep_OxRdtase"/>
</dbReference>
<dbReference type="InterPro" id="IPR036188">
    <property type="entry name" value="FAD/NAD-bd_sf"/>
</dbReference>
<dbReference type="SUPFAM" id="SSF54373">
    <property type="entry name" value="FAD-linked reductases, C-terminal domain"/>
    <property type="match status" value="1"/>
</dbReference>
<dbReference type="SUPFAM" id="SSF51971">
    <property type="entry name" value="Nucleotide-binding domain"/>
    <property type="match status" value="1"/>
</dbReference>
<dbReference type="AlphaFoldDB" id="A0A1H2VT50"/>
<protein>
    <submittedName>
        <fullName evidence="3">Glycine/D-amino acid oxidase</fullName>
    </submittedName>
</protein>
<accession>A0A1H2VT50</accession>
<proteinExistence type="predicted"/>
<gene>
    <name evidence="3" type="ORF">SAMN04487892_2211</name>
</gene>
<evidence type="ECO:0000259" key="2">
    <source>
        <dbReference type="Pfam" id="PF01266"/>
    </source>
</evidence>
<dbReference type="Pfam" id="PF01266">
    <property type="entry name" value="DAO"/>
    <property type="match status" value="1"/>
</dbReference>
<dbReference type="GO" id="GO:0005737">
    <property type="term" value="C:cytoplasm"/>
    <property type="evidence" value="ECO:0007669"/>
    <property type="project" value="TreeGrafter"/>
</dbReference>
<keyword evidence="4" id="KW-1185">Reference proteome</keyword>
<feature type="domain" description="FAD dependent oxidoreductase" evidence="2">
    <location>
        <begin position="2"/>
        <end position="322"/>
    </location>
</feature>
<evidence type="ECO:0000313" key="3">
    <source>
        <dbReference type="EMBL" id="SDW71441.1"/>
    </source>
</evidence>